<sequence>MKKLAIYITLFIISLLIIIFGSIYLYSYVFVKHNTDFDNPLFITVGILLPVSLISMPKLYRKSKYIYKMNKLKNKNNV</sequence>
<evidence type="ECO:0000313" key="2">
    <source>
        <dbReference type="EMBL" id="VEU83113.1"/>
    </source>
</evidence>
<evidence type="ECO:0000256" key="1">
    <source>
        <dbReference type="SAM" id="Phobius"/>
    </source>
</evidence>
<name>A0A449BL47_9MOLU</name>
<keyword evidence="3" id="KW-1185">Reference proteome</keyword>
<keyword evidence="1" id="KW-1133">Transmembrane helix</keyword>
<reference evidence="2 3" key="1">
    <citation type="submission" date="2019-01" db="EMBL/GenBank/DDBJ databases">
        <authorList>
            <consortium name="Pathogen Informatics"/>
        </authorList>
    </citation>
    <scope>NUCLEOTIDE SEQUENCE [LARGE SCALE GENOMIC DNA]</scope>
    <source>
        <strain evidence="2 3">NCTC10172</strain>
    </source>
</reference>
<organism evidence="2 3">
    <name type="scientific">Acholeplasma hippikon</name>
    <dbReference type="NCBI Taxonomy" id="264636"/>
    <lineage>
        <taxon>Bacteria</taxon>
        <taxon>Bacillati</taxon>
        <taxon>Mycoplasmatota</taxon>
        <taxon>Mollicutes</taxon>
        <taxon>Acholeplasmatales</taxon>
        <taxon>Acholeplasmataceae</taxon>
        <taxon>Acholeplasma</taxon>
    </lineage>
</organism>
<gene>
    <name evidence="2" type="ORF">NCTC10172_01165</name>
</gene>
<feature type="transmembrane region" description="Helical" evidence="1">
    <location>
        <begin position="7"/>
        <end position="29"/>
    </location>
</feature>
<dbReference type="Proteomes" id="UP000290909">
    <property type="component" value="Chromosome"/>
</dbReference>
<dbReference type="KEGG" id="ahk:NCTC10172_01165"/>
<evidence type="ECO:0000313" key="3">
    <source>
        <dbReference type="Proteomes" id="UP000290909"/>
    </source>
</evidence>
<dbReference type="EMBL" id="LR215050">
    <property type="protein sequence ID" value="VEU83113.1"/>
    <property type="molecule type" value="Genomic_DNA"/>
</dbReference>
<protein>
    <submittedName>
        <fullName evidence="2">Uncharacterized protein</fullName>
    </submittedName>
</protein>
<dbReference type="STRING" id="1408416.GCA_000702765_01343"/>
<feature type="transmembrane region" description="Helical" evidence="1">
    <location>
        <begin position="41"/>
        <end position="60"/>
    </location>
</feature>
<dbReference type="RefSeq" id="WP_035370075.1">
    <property type="nucleotide sequence ID" value="NZ_LR215050.1"/>
</dbReference>
<accession>A0A449BL47</accession>
<keyword evidence="1" id="KW-0812">Transmembrane</keyword>
<keyword evidence="1" id="KW-0472">Membrane</keyword>
<proteinExistence type="predicted"/>
<dbReference type="AlphaFoldDB" id="A0A449BL47"/>